<evidence type="ECO:0000256" key="2">
    <source>
        <dbReference type="ARBA" id="ARBA00010617"/>
    </source>
</evidence>
<dbReference type="PRINTS" id="PR00465">
    <property type="entry name" value="EP450IV"/>
</dbReference>
<dbReference type="PANTHER" id="PTHR24305:SF87">
    <property type="entry name" value="CYTOCHROME P450 MONOOXYGENASE ALND-RELATED"/>
    <property type="match status" value="1"/>
</dbReference>
<dbReference type="EMBL" id="MOPA01000003">
    <property type="protein sequence ID" value="KAK1544029.1"/>
    <property type="molecule type" value="Genomic_DNA"/>
</dbReference>
<dbReference type="InterPro" id="IPR001128">
    <property type="entry name" value="Cyt_P450"/>
</dbReference>
<protein>
    <submittedName>
        <fullName evidence="7">Cytochrome P450 82A2</fullName>
    </submittedName>
</protein>
<dbReference type="SUPFAM" id="SSF48264">
    <property type="entry name" value="Cytochrome P450"/>
    <property type="match status" value="1"/>
</dbReference>
<comment type="cofactor">
    <cofactor evidence="1">
        <name>heme</name>
        <dbReference type="ChEBI" id="CHEBI:30413"/>
    </cofactor>
</comment>
<dbReference type="InterPro" id="IPR050121">
    <property type="entry name" value="Cytochrome_P450_monoxygenase"/>
</dbReference>
<accession>A0ABQ9SXN2</accession>
<name>A0ABQ9SXN2_9PEZI</name>
<evidence type="ECO:0000256" key="1">
    <source>
        <dbReference type="ARBA" id="ARBA00001971"/>
    </source>
</evidence>
<evidence type="ECO:0000256" key="4">
    <source>
        <dbReference type="ARBA" id="ARBA00022723"/>
    </source>
</evidence>
<keyword evidence="6" id="KW-0503">Monooxygenase</keyword>
<proteinExistence type="inferred from homology"/>
<dbReference type="InterPro" id="IPR036396">
    <property type="entry name" value="Cyt_P450_sf"/>
</dbReference>
<dbReference type="Gene3D" id="3.30.559.10">
    <property type="entry name" value="Chloramphenicol acetyltransferase-like domain"/>
    <property type="match status" value="2"/>
</dbReference>
<evidence type="ECO:0000256" key="5">
    <source>
        <dbReference type="ARBA" id="ARBA00023004"/>
    </source>
</evidence>
<comment type="similarity">
    <text evidence="2">Belongs to the cytochrome P450 family.</text>
</comment>
<reference evidence="7 8" key="1">
    <citation type="submission" date="2016-10" db="EMBL/GenBank/DDBJ databases">
        <title>The genome sequence of Colletotrichum fioriniae PJ7.</title>
        <authorList>
            <person name="Baroncelli R."/>
        </authorList>
    </citation>
    <scope>NUCLEOTIDE SEQUENCE [LARGE SCALE GENOMIC DNA]</scope>
    <source>
        <strain evidence="7 8">IMI 384185</strain>
    </source>
</reference>
<dbReference type="PRINTS" id="PR00385">
    <property type="entry name" value="P450"/>
</dbReference>
<dbReference type="Pfam" id="PF02458">
    <property type="entry name" value="Transferase"/>
    <property type="match status" value="1"/>
</dbReference>
<sequence length="1052" mass="118091">MFQQQFTIGHGSCERCQTLNLPSVKSMQELRSGIARIFSVSDSESICFYNRRDVLTSLDEVERSDGPVQVRVNDEVVREPLGPEPLPHVGNRYELYPDPLGNYDRLFDRYGPVIKTINMGVVTYLTNDPNVSREVLREGEYFTKTTSDPGHPLYYMRNNEALFTCDSDAPAFELAHKYIPPSLTPKAVRHYTPTVLACVGRSFNVFDELDEKQLAFNVYHYTFKMAGEIIWKVILGMELGHFDSIDTKPHETIRLLGEYLSLMKKTSLRGSWYGYLPFGMPKRLKLVRQLLWDGVAKGIEDSVKSRGDLPMKDAALHSTSVADYLRRATDEKGEKLPEEIMLSNCVIMIGAGFVTTSSLLAWLIYALVKYPGNQQRLLKELVDNGASPSKEWSYDELTEMPFLDKFVKETQRMHNPSFQTARNAKQDVVLPGGYFLPKGSVIIPTFPSLHKNPVHWDNPTRFDPDRWDTEEVKGRHKMSYTPFAAGTRGCVGYNLALLEVKSVMAKMVYRYHFEDASTEAVVYDPEFIVIRPLNFYARANNLTTMATNTFTATVIQAETGAAKENLNEITTQLTVFDLIPPRVYIKFIVYLPLKPQISFQQAFSHLQSGLHSTLRQFPFLDGRIYPRKEHETGWRPGHIVVSYDPDGSSATEEAPRQLAFKDLSQVLPDYEDLRDAGFEFSAFDDELVLAAPFVPDLTGGADVFLAQANFVNGGCILATGFHHSASDATGMVTAMRAWSEHCRNLAHPDTNVCSWLAPESFDRTLLERLWSKTPAKAVAKIPRDTWGFLGFQPPDAEEETATATAPPAAPLRTMESSIFYISPDNFNKLKKDVLDDSHDGTGLSANDALLALFWRALMKARYKAAIASGQPAPADEVSYLESPVDGRTDFDPELPSSYAGNLVIVNKVPMRVAELASPTTSLRDVALQIRAQAGKVNPGLVKDAFTLMREVPDYTKLKHAFTRLDGFDVMITSVLLLPLNKINFGDYVFGNDGKPESLRPLMDAFNANFRLCMVLPMKSHGGIELLISLFADEMEQLLADEEFAKYAAFYCH</sequence>
<dbReference type="Proteomes" id="UP001241169">
    <property type="component" value="Unassembled WGS sequence"/>
</dbReference>
<dbReference type="RefSeq" id="XP_060353148.1">
    <property type="nucleotide sequence ID" value="XM_060488942.1"/>
</dbReference>
<keyword evidence="8" id="KW-1185">Reference proteome</keyword>
<dbReference type="PANTHER" id="PTHR24305">
    <property type="entry name" value="CYTOCHROME P450"/>
    <property type="match status" value="1"/>
</dbReference>
<dbReference type="GeneID" id="85372841"/>
<dbReference type="CDD" id="cd00302">
    <property type="entry name" value="cytochrome_P450"/>
    <property type="match status" value="1"/>
</dbReference>
<dbReference type="InterPro" id="IPR002403">
    <property type="entry name" value="Cyt_P450_E_grp-IV"/>
</dbReference>
<evidence type="ECO:0000256" key="6">
    <source>
        <dbReference type="ARBA" id="ARBA00023033"/>
    </source>
</evidence>
<dbReference type="Gene3D" id="1.10.630.10">
    <property type="entry name" value="Cytochrome P450"/>
    <property type="match status" value="1"/>
</dbReference>
<evidence type="ECO:0000256" key="3">
    <source>
        <dbReference type="ARBA" id="ARBA00022617"/>
    </source>
</evidence>
<keyword evidence="3" id="KW-0349">Heme</keyword>
<keyword evidence="6" id="KW-0560">Oxidoreductase</keyword>
<evidence type="ECO:0000313" key="8">
    <source>
        <dbReference type="Proteomes" id="UP001241169"/>
    </source>
</evidence>
<evidence type="ECO:0000313" key="7">
    <source>
        <dbReference type="EMBL" id="KAK1544029.1"/>
    </source>
</evidence>
<comment type="caution">
    <text evidence="7">The sequence shown here is derived from an EMBL/GenBank/DDBJ whole genome shotgun (WGS) entry which is preliminary data.</text>
</comment>
<organism evidence="7 8">
    <name type="scientific">Colletotrichum paranaense</name>
    <dbReference type="NCBI Taxonomy" id="1914294"/>
    <lineage>
        <taxon>Eukaryota</taxon>
        <taxon>Fungi</taxon>
        <taxon>Dikarya</taxon>
        <taxon>Ascomycota</taxon>
        <taxon>Pezizomycotina</taxon>
        <taxon>Sordariomycetes</taxon>
        <taxon>Hypocreomycetidae</taxon>
        <taxon>Glomerellales</taxon>
        <taxon>Glomerellaceae</taxon>
        <taxon>Colletotrichum</taxon>
        <taxon>Colletotrichum acutatum species complex</taxon>
    </lineage>
</organism>
<dbReference type="Pfam" id="PF00067">
    <property type="entry name" value="p450"/>
    <property type="match status" value="1"/>
</dbReference>
<dbReference type="InterPro" id="IPR023213">
    <property type="entry name" value="CAT-like_dom_sf"/>
</dbReference>
<keyword evidence="5" id="KW-0408">Iron</keyword>
<gene>
    <name evidence="7" type="ORF">CPAR01_04662</name>
</gene>
<keyword evidence="4" id="KW-0479">Metal-binding</keyword>